<organism evidence="2 3">
    <name type="scientific">Microbacterium resistens</name>
    <dbReference type="NCBI Taxonomy" id="156977"/>
    <lineage>
        <taxon>Bacteria</taxon>
        <taxon>Bacillati</taxon>
        <taxon>Actinomycetota</taxon>
        <taxon>Actinomycetes</taxon>
        <taxon>Micrococcales</taxon>
        <taxon>Microbacteriaceae</taxon>
        <taxon>Microbacterium</taxon>
    </lineage>
</organism>
<protein>
    <recommendedName>
        <fullName evidence="1">BAAT/Acyl-CoA thioester hydrolase C-terminal domain-containing protein</fullName>
    </recommendedName>
</protein>
<evidence type="ECO:0000259" key="1">
    <source>
        <dbReference type="Pfam" id="PF08840"/>
    </source>
</evidence>
<dbReference type="Proteomes" id="UP001199642">
    <property type="component" value="Chromosome"/>
</dbReference>
<dbReference type="Pfam" id="PF08840">
    <property type="entry name" value="BAAT_C"/>
    <property type="match status" value="1"/>
</dbReference>
<dbReference type="SUPFAM" id="SSF53474">
    <property type="entry name" value="alpha/beta-Hydrolases"/>
    <property type="match status" value="1"/>
</dbReference>
<dbReference type="RefSeq" id="WP_231818931.1">
    <property type="nucleotide sequence ID" value="NZ_CP082781.1"/>
</dbReference>
<dbReference type="PANTHER" id="PTHR10824">
    <property type="entry name" value="ACYL-COENZYME A THIOESTERASE-RELATED"/>
    <property type="match status" value="1"/>
</dbReference>
<evidence type="ECO:0000313" key="3">
    <source>
        <dbReference type="Proteomes" id="UP001199642"/>
    </source>
</evidence>
<gene>
    <name evidence="2" type="ORF">K8F61_10330</name>
</gene>
<proteinExistence type="predicted"/>
<reference evidence="2 3" key="1">
    <citation type="submission" date="2023-01" db="EMBL/GenBank/DDBJ databases">
        <title>Characterization of estradiol degrading bacteria Microbacterium sp. MZT7 and reveal degrading genes through genome analysis.</title>
        <authorList>
            <person name="Hao P."/>
            <person name="Gao Y."/>
        </authorList>
    </citation>
    <scope>NUCLEOTIDE SEQUENCE [LARGE SCALE GENOMIC DNA]</scope>
    <source>
        <strain evidence="2 3">MZT7</strain>
    </source>
</reference>
<feature type="domain" description="BAAT/Acyl-CoA thioester hydrolase C-terminal" evidence="1">
    <location>
        <begin position="82"/>
        <end position="235"/>
    </location>
</feature>
<dbReference type="PANTHER" id="PTHR10824:SF36">
    <property type="entry name" value="ACYL-COA THIOESTERASE 17-RELATED"/>
    <property type="match status" value="1"/>
</dbReference>
<evidence type="ECO:0000313" key="2">
    <source>
        <dbReference type="EMBL" id="UGS25100.1"/>
    </source>
</evidence>
<name>A0ABY3RQ84_9MICO</name>
<dbReference type="InterPro" id="IPR029058">
    <property type="entry name" value="AB_hydrolase_fold"/>
</dbReference>
<dbReference type="EMBL" id="CP082781">
    <property type="protein sequence ID" value="UGS25100.1"/>
    <property type="molecule type" value="Genomic_DNA"/>
</dbReference>
<dbReference type="Gene3D" id="3.40.50.1820">
    <property type="entry name" value="alpha/beta hydrolase"/>
    <property type="match status" value="1"/>
</dbReference>
<sequence>MTGRYVQDEDRVDARPARPNGTAVLIVAGSSGRMETARAELLASQGVHARTIRWFGGAAQRPAPHEVPLEIFAAEAESLRHHHDRVVLMGTSFGSEAVLLTASAEPVDAVIAIAPSSVVWPGLLDGGWSSHWTRGGRALAAVPFDGDWTPETDPPAFRSLYERSLAAHERAAAGAESPEIPVERIDGEVLLVHGGDDRVWPSDAFAQRIVRRRRAAGLDTAVIAHPDAGHRLVLPGERPPAGGTRMQRGGNEAADRALGLLAWPRIRDLLRIRAL</sequence>
<accession>A0ABY3RQ84</accession>
<keyword evidence="3" id="KW-1185">Reference proteome</keyword>
<dbReference type="InterPro" id="IPR014940">
    <property type="entry name" value="BAAT_C"/>
</dbReference>